<comment type="caution">
    <text evidence="1">The sequence shown here is derived from an EMBL/GenBank/DDBJ whole genome shotgun (WGS) entry which is preliminary data.</text>
</comment>
<keyword evidence="4" id="KW-1185">Reference proteome</keyword>
<proteinExistence type="predicted"/>
<dbReference type="Proteomes" id="UP000663854">
    <property type="component" value="Unassembled WGS sequence"/>
</dbReference>
<dbReference type="AlphaFoldDB" id="A0A814DH58"/>
<evidence type="ECO:0000313" key="2">
    <source>
        <dbReference type="EMBL" id="CAF1256760.1"/>
    </source>
</evidence>
<organism evidence="1 3">
    <name type="scientific">Rotaria sordida</name>
    <dbReference type="NCBI Taxonomy" id="392033"/>
    <lineage>
        <taxon>Eukaryota</taxon>
        <taxon>Metazoa</taxon>
        <taxon>Spiralia</taxon>
        <taxon>Gnathifera</taxon>
        <taxon>Rotifera</taxon>
        <taxon>Eurotatoria</taxon>
        <taxon>Bdelloidea</taxon>
        <taxon>Philodinida</taxon>
        <taxon>Philodinidae</taxon>
        <taxon>Rotaria</taxon>
    </lineage>
</organism>
<reference evidence="1" key="1">
    <citation type="submission" date="2021-02" db="EMBL/GenBank/DDBJ databases">
        <authorList>
            <person name="Nowell W R."/>
        </authorList>
    </citation>
    <scope>NUCLEOTIDE SEQUENCE</scope>
</reference>
<evidence type="ECO:0000313" key="1">
    <source>
        <dbReference type="EMBL" id="CAF0954344.1"/>
    </source>
</evidence>
<dbReference type="EMBL" id="CAJNOH010000225">
    <property type="protein sequence ID" value="CAF0954344.1"/>
    <property type="molecule type" value="Genomic_DNA"/>
</dbReference>
<dbReference type="EMBL" id="CAJNOL010000983">
    <property type="protein sequence ID" value="CAF1256760.1"/>
    <property type="molecule type" value="Genomic_DNA"/>
</dbReference>
<protein>
    <submittedName>
        <fullName evidence="1">Uncharacterized protein</fullName>
    </submittedName>
</protein>
<gene>
    <name evidence="2" type="ORF">JXQ802_LOCUS27269</name>
    <name evidence="1" type="ORF">PYM288_LOCUS12288</name>
</gene>
<accession>A0A814DH58</accession>
<evidence type="ECO:0000313" key="3">
    <source>
        <dbReference type="Proteomes" id="UP000663854"/>
    </source>
</evidence>
<dbReference type="Proteomes" id="UP000663870">
    <property type="component" value="Unassembled WGS sequence"/>
</dbReference>
<evidence type="ECO:0000313" key="4">
    <source>
        <dbReference type="Proteomes" id="UP000663870"/>
    </source>
</evidence>
<sequence length="309" mass="36361">MSAYYLQTFLSRFPISQYLDMNQKAQHCFLLDGKTILPINYNYQLFIPLKILNTTENKYCSCCQKKYQSHLFDHYRQQSLDENIKTTNIAERYQEILCSRSLQSITKLSEKKCFNKKISSSKIAIVKPNECKYYQSVRQINNNKNNIETCILNKLINNSYLKNYSLHFTDLITPHMKPSMDSNQINNNQSRKSPSAITIIIKPFISSEYSNRYYQKEISLNKKLSSNKRKYSSSSSLKSITKRISTSLSDKTLNKTYHKHRLSTFKDITRPILSNSTEINHNENKSSNILHSRTLLNIYRNKKQYMKEK</sequence>
<name>A0A814DH58_9BILA</name>